<evidence type="ECO:0000313" key="11">
    <source>
        <dbReference type="EMBL" id="QQP91585.1"/>
    </source>
</evidence>
<evidence type="ECO:0000256" key="2">
    <source>
        <dbReference type="ARBA" id="ARBA00022448"/>
    </source>
</evidence>
<feature type="transmembrane region" description="Helical" evidence="9">
    <location>
        <begin position="162"/>
        <end position="182"/>
    </location>
</feature>
<evidence type="ECO:0000256" key="5">
    <source>
        <dbReference type="ARBA" id="ARBA00022927"/>
    </source>
</evidence>
<evidence type="ECO:0000256" key="3">
    <source>
        <dbReference type="ARBA" id="ARBA00022475"/>
    </source>
</evidence>
<feature type="transmembrane region" description="Helical" evidence="9">
    <location>
        <begin position="242"/>
        <end position="263"/>
    </location>
</feature>
<feature type="transmembrane region" description="Helical" evidence="9">
    <location>
        <begin position="20"/>
        <end position="39"/>
    </location>
</feature>
<dbReference type="PRINTS" id="PR01755">
    <property type="entry name" value="SECFTRNLCASE"/>
</dbReference>
<dbReference type="Gene3D" id="1.20.1640.10">
    <property type="entry name" value="Multidrug efflux transporter AcrB transmembrane domain"/>
    <property type="match status" value="1"/>
</dbReference>
<comment type="subunit">
    <text evidence="9">Forms a complex with SecD. Part of the essential Sec protein translocation apparatus which comprises SecA, SecYEG and auxiliary proteins SecDF-YajC and YidC.</text>
</comment>
<dbReference type="InterPro" id="IPR022645">
    <property type="entry name" value="SecD/SecF_bac"/>
</dbReference>
<sequence length="314" mass="33250">MRPIRLIPDNTKIDFIGRRLIAFAFSALLVLGSVLVIATQGLNFGIDFRGGILMEVRTEGPADIASMRNTLSGLGVGQATLQEFGGPRDVMIRIPHQEGGEAAQMAAIEQVRGALGPGVEYRRTEFVGPQVGDELIRAGILAVVLAIGGILAYVSFRFEWQFGVAAVAALTHDVIATIGLFALTQMEFSLSTVAAVLTVAGYSINDTVVVFDRVREDLRRHKSTDLPTVLNTAINQTLARTLITSGTTLLAVLALVVFGGEVIRGFSIALIWGIGIGTYSSICVAVPLLLYLNVRRGRSGGAGRKDQAAAAGSA</sequence>
<feature type="transmembrane region" description="Helical" evidence="9">
    <location>
        <begin position="269"/>
        <end position="292"/>
    </location>
</feature>
<dbReference type="InterPro" id="IPR022813">
    <property type="entry name" value="SecD/SecF_arch_bac"/>
</dbReference>
<feature type="domain" description="Protein export membrane protein SecD/SecF C-terminal" evidence="10">
    <location>
        <begin position="115"/>
        <end position="293"/>
    </location>
</feature>
<keyword evidence="4 9" id="KW-0812">Transmembrane</keyword>
<evidence type="ECO:0000259" key="10">
    <source>
        <dbReference type="Pfam" id="PF02355"/>
    </source>
</evidence>
<accession>A0ABX7BB06</accession>
<evidence type="ECO:0000256" key="7">
    <source>
        <dbReference type="ARBA" id="ARBA00023010"/>
    </source>
</evidence>
<dbReference type="PANTHER" id="PTHR30081">
    <property type="entry name" value="PROTEIN-EXPORT MEMBRANE PROTEIN SEC"/>
    <property type="match status" value="1"/>
</dbReference>
<comment type="function">
    <text evidence="9">Part of the Sec protein translocase complex. Interacts with the SecYEG preprotein conducting channel. SecDF uses the proton motive force (PMF) to complete protein translocation after the ATP-dependent function of SecA.</text>
</comment>
<dbReference type="Pfam" id="PF02355">
    <property type="entry name" value="SecD_SecF_C"/>
    <property type="match status" value="1"/>
</dbReference>
<keyword evidence="6 9" id="KW-1133">Transmembrane helix</keyword>
<evidence type="ECO:0000256" key="6">
    <source>
        <dbReference type="ARBA" id="ARBA00022989"/>
    </source>
</evidence>
<dbReference type="NCBIfam" id="TIGR00916">
    <property type="entry name" value="2A0604s01"/>
    <property type="match status" value="1"/>
</dbReference>
<feature type="transmembrane region" description="Helical" evidence="9">
    <location>
        <begin position="188"/>
        <end position="211"/>
    </location>
</feature>
<feature type="transmembrane region" description="Helical" evidence="9">
    <location>
        <begin position="135"/>
        <end position="155"/>
    </location>
</feature>
<name>A0ABX7BB06_9PROT</name>
<protein>
    <recommendedName>
        <fullName evidence="9">Protein-export membrane protein SecF</fullName>
    </recommendedName>
</protein>
<dbReference type="EMBL" id="CP067420">
    <property type="protein sequence ID" value="QQP91585.1"/>
    <property type="molecule type" value="Genomic_DNA"/>
</dbReference>
<organism evidence="11 12">
    <name type="scientific">Skermanella cutis</name>
    <dbReference type="NCBI Taxonomy" id="2775420"/>
    <lineage>
        <taxon>Bacteria</taxon>
        <taxon>Pseudomonadati</taxon>
        <taxon>Pseudomonadota</taxon>
        <taxon>Alphaproteobacteria</taxon>
        <taxon>Rhodospirillales</taxon>
        <taxon>Azospirillaceae</taxon>
        <taxon>Skermanella</taxon>
    </lineage>
</organism>
<keyword evidence="7 9" id="KW-0811">Translocation</keyword>
<dbReference type="InterPro" id="IPR055344">
    <property type="entry name" value="SecD_SecF_C_bact"/>
</dbReference>
<dbReference type="Pfam" id="PF07549">
    <property type="entry name" value="Sec_GG"/>
    <property type="match status" value="1"/>
</dbReference>
<keyword evidence="8 9" id="KW-0472">Membrane</keyword>
<dbReference type="NCBIfam" id="TIGR00966">
    <property type="entry name" value="transloc_SecF"/>
    <property type="match status" value="1"/>
</dbReference>
<evidence type="ECO:0000256" key="8">
    <source>
        <dbReference type="ARBA" id="ARBA00023136"/>
    </source>
</evidence>
<keyword evidence="12" id="KW-1185">Reference proteome</keyword>
<dbReference type="SUPFAM" id="SSF82866">
    <property type="entry name" value="Multidrug efflux transporter AcrB transmembrane domain"/>
    <property type="match status" value="1"/>
</dbReference>
<dbReference type="InterPro" id="IPR048634">
    <property type="entry name" value="SecD_SecF_C"/>
</dbReference>
<dbReference type="Proteomes" id="UP000595197">
    <property type="component" value="Chromosome"/>
</dbReference>
<evidence type="ECO:0000313" key="12">
    <source>
        <dbReference type="Proteomes" id="UP000595197"/>
    </source>
</evidence>
<gene>
    <name evidence="9 11" type="primary">secF</name>
    <name evidence="11" type="ORF">IGS68_10405</name>
</gene>
<keyword evidence="3 9" id="KW-1003">Cell membrane</keyword>
<keyword evidence="5 9" id="KW-0653">Protein transport</keyword>
<reference evidence="11" key="1">
    <citation type="submission" date="2021-02" db="EMBL/GenBank/DDBJ databases">
        <title>Skermanella TT6 skin isolate.</title>
        <authorList>
            <person name="Lee K."/>
            <person name="Ganzorig M."/>
        </authorList>
    </citation>
    <scope>NUCLEOTIDE SEQUENCE</scope>
    <source>
        <strain evidence="11">TT6</strain>
    </source>
</reference>
<comment type="subcellular location">
    <subcellularLocation>
        <location evidence="1 9">Cell membrane</location>
        <topology evidence="1 9">Multi-pass membrane protein</topology>
    </subcellularLocation>
</comment>
<dbReference type="PANTHER" id="PTHR30081:SF8">
    <property type="entry name" value="PROTEIN TRANSLOCASE SUBUNIT SECF"/>
    <property type="match status" value="1"/>
</dbReference>
<evidence type="ECO:0000256" key="4">
    <source>
        <dbReference type="ARBA" id="ARBA00022692"/>
    </source>
</evidence>
<comment type="similarity">
    <text evidence="9">Belongs to the SecD/SecF family. SecF subfamily.</text>
</comment>
<keyword evidence="2 9" id="KW-0813">Transport</keyword>
<dbReference type="InterPro" id="IPR022646">
    <property type="entry name" value="SecD/SecF_CS"/>
</dbReference>
<dbReference type="InterPro" id="IPR005665">
    <property type="entry name" value="SecF_bac"/>
</dbReference>
<dbReference type="HAMAP" id="MF_01464_B">
    <property type="entry name" value="SecF_B"/>
    <property type="match status" value="1"/>
</dbReference>
<proteinExistence type="inferred from homology"/>
<evidence type="ECO:0000256" key="9">
    <source>
        <dbReference type="HAMAP-Rule" id="MF_01464"/>
    </source>
</evidence>
<evidence type="ECO:0000256" key="1">
    <source>
        <dbReference type="ARBA" id="ARBA00004651"/>
    </source>
</evidence>
<dbReference type="RefSeq" id="WP_201079655.1">
    <property type="nucleotide sequence ID" value="NZ_CP067420.1"/>
</dbReference>